<dbReference type="Gene3D" id="1.10.3680.10">
    <property type="entry name" value="TerB-like"/>
    <property type="match status" value="1"/>
</dbReference>
<proteinExistence type="predicted"/>
<gene>
    <name evidence="1" type="ORF">METZ01_LOCUS285545</name>
</gene>
<protein>
    <recommendedName>
        <fullName evidence="2">Co-chaperone DjlA N-terminal domain-containing protein</fullName>
    </recommendedName>
</protein>
<name>A0A382LCV5_9ZZZZ</name>
<evidence type="ECO:0000313" key="1">
    <source>
        <dbReference type="EMBL" id="SVC32691.1"/>
    </source>
</evidence>
<dbReference type="InterPro" id="IPR029024">
    <property type="entry name" value="TerB-like"/>
</dbReference>
<accession>A0A382LCV5</accession>
<dbReference type="EMBL" id="UINC01085289">
    <property type="protein sequence ID" value="SVC32691.1"/>
    <property type="molecule type" value="Genomic_DNA"/>
</dbReference>
<evidence type="ECO:0008006" key="2">
    <source>
        <dbReference type="Google" id="ProtNLM"/>
    </source>
</evidence>
<sequence length="154" mass="17308">MFNDNNERLNTIRTALYGENNLVPLDDKDLASVLLTFPAALVAAADEEVDETERLFLLKISEELGDDDAGTSHKARLESAERYRAFMWLLNEQESFEKIIFDGIKILVQENIDIGEKITNMLWGIAESSEDVSEAEVKEISRITEALGISNTLN</sequence>
<reference evidence="1" key="1">
    <citation type="submission" date="2018-05" db="EMBL/GenBank/DDBJ databases">
        <authorList>
            <person name="Lanie J.A."/>
            <person name="Ng W.-L."/>
            <person name="Kazmierczak K.M."/>
            <person name="Andrzejewski T.M."/>
            <person name="Davidsen T.M."/>
            <person name="Wayne K.J."/>
            <person name="Tettelin H."/>
            <person name="Glass J.I."/>
            <person name="Rusch D."/>
            <person name="Podicherti R."/>
            <person name="Tsui H.-C.T."/>
            <person name="Winkler M.E."/>
        </authorList>
    </citation>
    <scope>NUCLEOTIDE SEQUENCE</scope>
</reference>
<organism evidence="1">
    <name type="scientific">marine metagenome</name>
    <dbReference type="NCBI Taxonomy" id="408172"/>
    <lineage>
        <taxon>unclassified sequences</taxon>
        <taxon>metagenomes</taxon>
        <taxon>ecological metagenomes</taxon>
    </lineage>
</organism>
<dbReference type="SUPFAM" id="SSF158682">
    <property type="entry name" value="TerB-like"/>
    <property type="match status" value="1"/>
</dbReference>
<dbReference type="AlphaFoldDB" id="A0A382LCV5"/>